<dbReference type="OrthoDB" id="2273864at2759"/>
<gene>
    <name evidence="2" type="ORF">O181_053894</name>
</gene>
<evidence type="ECO:0000313" key="2">
    <source>
        <dbReference type="EMBL" id="MBW0514179.1"/>
    </source>
</evidence>
<dbReference type="InterPro" id="IPR036397">
    <property type="entry name" value="RNaseH_sf"/>
</dbReference>
<feature type="domain" description="Tf2-1-like SH3-like" evidence="1">
    <location>
        <begin position="97"/>
        <end position="158"/>
    </location>
</feature>
<dbReference type="InterPro" id="IPR056924">
    <property type="entry name" value="SH3_Tf2-1"/>
</dbReference>
<name>A0A9Q3HT37_9BASI</name>
<comment type="caution">
    <text evidence="2">The sequence shown here is derived from an EMBL/GenBank/DDBJ whole genome shotgun (WGS) entry which is preliminary data.</text>
</comment>
<keyword evidence="3" id="KW-1185">Reference proteome</keyword>
<dbReference type="AlphaFoldDB" id="A0A9Q3HT37"/>
<dbReference type="GO" id="GO:0003676">
    <property type="term" value="F:nucleic acid binding"/>
    <property type="evidence" value="ECO:0007669"/>
    <property type="project" value="InterPro"/>
</dbReference>
<organism evidence="2 3">
    <name type="scientific">Austropuccinia psidii MF-1</name>
    <dbReference type="NCBI Taxonomy" id="1389203"/>
    <lineage>
        <taxon>Eukaryota</taxon>
        <taxon>Fungi</taxon>
        <taxon>Dikarya</taxon>
        <taxon>Basidiomycota</taxon>
        <taxon>Pucciniomycotina</taxon>
        <taxon>Pucciniomycetes</taxon>
        <taxon>Pucciniales</taxon>
        <taxon>Sphaerophragmiaceae</taxon>
        <taxon>Austropuccinia</taxon>
    </lineage>
</organism>
<dbReference type="EMBL" id="AVOT02023863">
    <property type="protein sequence ID" value="MBW0514179.1"/>
    <property type="molecule type" value="Genomic_DNA"/>
</dbReference>
<reference evidence="2" key="1">
    <citation type="submission" date="2021-03" db="EMBL/GenBank/DDBJ databases">
        <title>Draft genome sequence of rust myrtle Austropuccinia psidii MF-1, a brazilian biotype.</title>
        <authorList>
            <person name="Quecine M.C."/>
            <person name="Pachon D.M.R."/>
            <person name="Bonatelli M.L."/>
            <person name="Correr F.H."/>
            <person name="Franceschini L.M."/>
            <person name="Leite T.F."/>
            <person name="Margarido G.R.A."/>
            <person name="Almeida C.A."/>
            <person name="Ferrarezi J.A."/>
            <person name="Labate C.A."/>
        </authorList>
    </citation>
    <scope>NUCLEOTIDE SEQUENCE</scope>
    <source>
        <strain evidence="2">MF-1</strain>
    </source>
</reference>
<evidence type="ECO:0000259" key="1">
    <source>
        <dbReference type="Pfam" id="PF24626"/>
    </source>
</evidence>
<dbReference type="Gene3D" id="3.30.420.10">
    <property type="entry name" value="Ribonuclease H-like superfamily/Ribonuclease H"/>
    <property type="match status" value="1"/>
</dbReference>
<evidence type="ECO:0000313" key="3">
    <source>
        <dbReference type="Proteomes" id="UP000765509"/>
    </source>
</evidence>
<dbReference type="Proteomes" id="UP000765509">
    <property type="component" value="Unassembled WGS sequence"/>
</dbReference>
<sequence length="211" mass="24575">MYFSYYQDDWNTCLPLAKFSRNNSDHSSTKQSPFFTFYGRDPHFYSVHITQDTPSGNLSTKIHSVQQDFKREIEVAINRLRRYADKSRESPPVFNPGDIVWLSSKNIKSARPIKKLSERWLGPFLILKKASTHIYSLKLPSQWESIHPVFHISLLEPVKTSRASSSNYNLIRREMGSFSNTGLKDQEREIMVFGGMERFQSRPRKIHLGTN</sequence>
<proteinExistence type="predicted"/>
<accession>A0A9Q3HT37</accession>
<dbReference type="Pfam" id="PF24626">
    <property type="entry name" value="SH3_Tf2-1"/>
    <property type="match status" value="1"/>
</dbReference>
<protein>
    <recommendedName>
        <fullName evidence="1">Tf2-1-like SH3-like domain-containing protein</fullName>
    </recommendedName>
</protein>